<sequence length="594" mass="65719">MTFQDLLKRVEGAKPETLPALLPELFKGLYEGGLLDSEVEALFLTLKRKTGVSVAALRKDWARYRATRDAQAREEEAPPITPEAREAARELSEDPALLHRAIRTIGELGVVGEEENRGLLYLAFLSARTEAPISVLVKGRSSSGKSFLVKQTLALIPPRGYYELSSMSAKALVYADVDFRHRHLVLYEEDGLNSEEVLYLVRTLLSEGQIRYLTVEKTPQGRMAAREIVRPGPTGLITTLTKGLTKEDNETRTFSLYMNDTKGHTLRVVQALAEREARGARPEVDPAPWHALYEALPQVEVVVPFAPAIARLLEAQDLPEDLTRLRRDFGRFLTLVKVAALLHHARREAREGRLVATLEDYALAYHLAARPLARSVHTVSPQALALAVAVREVHEAKVEEAAGKNVPEGAVAVYVKELARHLRWAKRTVQKWVDQAEAAGLVDVQRDGNRLAIRPVEGAPLEEAAFRLLPEPERLARELGEGGSYVHPLTGETCVLLLPQTACAFPAKAGENAVLNEENQRARHAHDRARPPEERPSGEEKSRARSEVASPSQNSEECARAELEALAKKAGGRLFKVVPSRAPALEEDEVEVEL</sequence>
<accession>A0A430S7H8</accession>
<reference evidence="2 3" key="1">
    <citation type="journal article" date="2019" name="Extremophiles">
        <title>Biogeography of thermophiles and predominance of Thermus scotoductus in domestic water heaters.</title>
        <authorList>
            <person name="Wilpiszeski R.L."/>
            <person name="Zhang Z."/>
            <person name="House C.H."/>
        </authorList>
    </citation>
    <scope>NUCLEOTIDE SEQUENCE [LARGE SCALE GENOMIC DNA]</scope>
    <source>
        <strain evidence="2 3">20_S20</strain>
    </source>
</reference>
<name>A0A430S7H8_THESC</name>
<dbReference type="Proteomes" id="UP000286928">
    <property type="component" value="Unassembled WGS sequence"/>
</dbReference>
<comment type="caution">
    <text evidence="2">The sequence shown here is derived from an EMBL/GenBank/DDBJ whole genome shotgun (WGS) entry which is preliminary data.</text>
</comment>
<dbReference type="AlphaFoldDB" id="A0A430S7H8"/>
<evidence type="ECO:0000256" key="1">
    <source>
        <dbReference type="SAM" id="MobiDB-lite"/>
    </source>
</evidence>
<organism evidence="2 3">
    <name type="scientific">Thermus scotoductus</name>
    <dbReference type="NCBI Taxonomy" id="37636"/>
    <lineage>
        <taxon>Bacteria</taxon>
        <taxon>Thermotogati</taxon>
        <taxon>Deinococcota</taxon>
        <taxon>Deinococci</taxon>
        <taxon>Thermales</taxon>
        <taxon>Thermaceae</taxon>
        <taxon>Thermus</taxon>
    </lineage>
</organism>
<evidence type="ECO:0008006" key="4">
    <source>
        <dbReference type="Google" id="ProtNLM"/>
    </source>
</evidence>
<gene>
    <name evidence="2" type="ORF">CSW33_07975</name>
</gene>
<dbReference type="EMBL" id="PEMD01000270">
    <property type="protein sequence ID" value="RTH31470.1"/>
    <property type="molecule type" value="Genomic_DNA"/>
</dbReference>
<feature type="compositionally biased region" description="Basic and acidic residues" evidence="1">
    <location>
        <begin position="528"/>
        <end position="546"/>
    </location>
</feature>
<evidence type="ECO:0000313" key="2">
    <source>
        <dbReference type="EMBL" id="RTH31470.1"/>
    </source>
</evidence>
<protein>
    <recommendedName>
        <fullName evidence="4">DNA primase</fullName>
    </recommendedName>
</protein>
<evidence type="ECO:0000313" key="3">
    <source>
        <dbReference type="Proteomes" id="UP000286928"/>
    </source>
</evidence>
<feature type="region of interest" description="Disordered" evidence="1">
    <location>
        <begin position="518"/>
        <end position="559"/>
    </location>
</feature>
<proteinExistence type="predicted"/>
<dbReference type="RefSeq" id="WP_126193923.1">
    <property type="nucleotide sequence ID" value="NZ_PELQ01000276.1"/>
</dbReference>